<name>A0A5B7GWU8_PORTR</name>
<evidence type="ECO:0000313" key="1">
    <source>
        <dbReference type="EMBL" id="MPC64811.1"/>
    </source>
</evidence>
<dbReference type="Proteomes" id="UP000324222">
    <property type="component" value="Unassembled WGS sequence"/>
</dbReference>
<accession>A0A5B7GWU8</accession>
<protein>
    <submittedName>
        <fullName evidence="1">Uncharacterized protein</fullName>
    </submittedName>
</protein>
<evidence type="ECO:0000313" key="2">
    <source>
        <dbReference type="Proteomes" id="UP000324222"/>
    </source>
</evidence>
<reference evidence="1 2" key="1">
    <citation type="submission" date="2019-05" db="EMBL/GenBank/DDBJ databases">
        <title>Another draft genome of Portunus trituberculatus and its Hox gene families provides insights of decapod evolution.</title>
        <authorList>
            <person name="Jeong J.-H."/>
            <person name="Song I."/>
            <person name="Kim S."/>
            <person name="Choi T."/>
            <person name="Kim D."/>
            <person name="Ryu S."/>
            <person name="Kim W."/>
        </authorList>
    </citation>
    <scope>NUCLEOTIDE SEQUENCE [LARGE SCALE GENOMIC DNA]</scope>
    <source>
        <tissue evidence="1">Muscle</tissue>
    </source>
</reference>
<keyword evidence="2" id="KW-1185">Reference proteome</keyword>
<dbReference type="EMBL" id="VSRR010022615">
    <property type="protein sequence ID" value="MPC64811.1"/>
    <property type="molecule type" value="Genomic_DNA"/>
</dbReference>
<dbReference type="AlphaFoldDB" id="A0A5B7GWU8"/>
<proteinExistence type="predicted"/>
<organism evidence="1 2">
    <name type="scientific">Portunus trituberculatus</name>
    <name type="common">Swimming crab</name>
    <name type="synonym">Neptunus trituberculatus</name>
    <dbReference type="NCBI Taxonomy" id="210409"/>
    <lineage>
        <taxon>Eukaryota</taxon>
        <taxon>Metazoa</taxon>
        <taxon>Ecdysozoa</taxon>
        <taxon>Arthropoda</taxon>
        <taxon>Crustacea</taxon>
        <taxon>Multicrustacea</taxon>
        <taxon>Malacostraca</taxon>
        <taxon>Eumalacostraca</taxon>
        <taxon>Eucarida</taxon>
        <taxon>Decapoda</taxon>
        <taxon>Pleocyemata</taxon>
        <taxon>Brachyura</taxon>
        <taxon>Eubrachyura</taxon>
        <taxon>Portunoidea</taxon>
        <taxon>Portunidae</taxon>
        <taxon>Portuninae</taxon>
        <taxon>Portunus</taxon>
    </lineage>
</organism>
<gene>
    <name evidence="1" type="ORF">E2C01_058933</name>
</gene>
<sequence>MEFDFFSVEGGRVVGVGVEEEGVVVSTASPVTSFAHPGPKSSLRISIFVTFSSGLFRRVPKSHWSFDGESSFPGLMGHFLLANSVD</sequence>
<comment type="caution">
    <text evidence="1">The sequence shown here is derived from an EMBL/GenBank/DDBJ whole genome shotgun (WGS) entry which is preliminary data.</text>
</comment>